<gene>
    <name evidence="2" type="ORF">OKA104_LOCUS49860</name>
</gene>
<sequence length="116" mass="13610">DLYLDVLLPSLSILSNLNVTLDFIQKLFSEQLYRCVLRTTQHIIDNNFILSNNSNQNLTVNNPDCLRDLLETCYEQFKLIVKTTGYLLNMLKLIQERQAPLQIQQQEYLTCYKQHG</sequence>
<dbReference type="EMBL" id="CAJOAY010024049">
    <property type="protein sequence ID" value="CAF4371484.1"/>
    <property type="molecule type" value="Genomic_DNA"/>
</dbReference>
<dbReference type="AlphaFoldDB" id="A0A820MAP0"/>
<comment type="caution">
    <text evidence="2">The sequence shown here is derived from an EMBL/GenBank/DDBJ whole genome shotgun (WGS) entry which is preliminary data.</text>
</comment>
<organism evidence="2 3">
    <name type="scientific">Adineta steineri</name>
    <dbReference type="NCBI Taxonomy" id="433720"/>
    <lineage>
        <taxon>Eukaryota</taxon>
        <taxon>Metazoa</taxon>
        <taxon>Spiralia</taxon>
        <taxon>Gnathifera</taxon>
        <taxon>Rotifera</taxon>
        <taxon>Eurotatoria</taxon>
        <taxon>Bdelloidea</taxon>
        <taxon>Adinetida</taxon>
        <taxon>Adinetidae</taxon>
        <taxon>Adineta</taxon>
    </lineage>
</organism>
<reference evidence="2" key="1">
    <citation type="submission" date="2021-02" db="EMBL/GenBank/DDBJ databases">
        <authorList>
            <person name="Nowell W R."/>
        </authorList>
    </citation>
    <scope>NUCLEOTIDE SEQUENCE</scope>
</reference>
<name>A0A820MAP0_9BILA</name>
<feature type="domain" description="Exocyst complex component Sec8 middle helical bundle" evidence="1">
    <location>
        <begin position="3"/>
        <end position="99"/>
    </location>
</feature>
<dbReference type="InterPro" id="IPR048630">
    <property type="entry name" value="Sec8_M"/>
</dbReference>
<accession>A0A820MAP0</accession>
<protein>
    <recommendedName>
        <fullName evidence="1">Exocyst complex component Sec8 middle helical bundle domain-containing protein</fullName>
    </recommendedName>
</protein>
<evidence type="ECO:0000259" key="1">
    <source>
        <dbReference type="Pfam" id="PF20652"/>
    </source>
</evidence>
<dbReference type="Proteomes" id="UP000663881">
    <property type="component" value="Unassembled WGS sequence"/>
</dbReference>
<dbReference type="Pfam" id="PF20652">
    <property type="entry name" value="Sec8_C"/>
    <property type="match status" value="1"/>
</dbReference>
<evidence type="ECO:0000313" key="2">
    <source>
        <dbReference type="EMBL" id="CAF4371484.1"/>
    </source>
</evidence>
<proteinExistence type="predicted"/>
<evidence type="ECO:0000313" key="3">
    <source>
        <dbReference type="Proteomes" id="UP000663881"/>
    </source>
</evidence>
<feature type="non-terminal residue" evidence="2">
    <location>
        <position position="1"/>
    </location>
</feature>